<evidence type="ECO:0000256" key="9">
    <source>
        <dbReference type="SAM" id="SignalP"/>
    </source>
</evidence>
<proteinExistence type="inferred from homology"/>
<dbReference type="OrthoDB" id="1123993at2759"/>
<sequence>MKRPFQLALTILTFFLILELGVLGQQERRQCSTNIPFKSGKCVHEECKAACTKMHKISASICIPPGKCRCFHYCPKAA</sequence>
<keyword evidence="3" id="KW-0964">Secreted</keyword>
<dbReference type="Proteomes" id="UP000029121">
    <property type="component" value="Unassembled WGS sequence"/>
</dbReference>
<evidence type="ECO:0000256" key="6">
    <source>
        <dbReference type="ARBA" id="ARBA00022729"/>
    </source>
</evidence>
<protein>
    <recommendedName>
        <fullName evidence="12">Knottin scorpion toxin-like domain-containing protein</fullName>
    </recommendedName>
</protein>
<gene>
    <name evidence="10" type="ORF">CARUB_v10025618mg</name>
</gene>
<dbReference type="PANTHER" id="PTHR34783">
    <property type="entry name" value="DEFENSIN-LIKE PROTEIN 144-RELATED"/>
    <property type="match status" value="1"/>
</dbReference>
<keyword evidence="5" id="KW-0295">Fungicide</keyword>
<dbReference type="GO" id="GO:0050832">
    <property type="term" value="P:defense response to fungus"/>
    <property type="evidence" value="ECO:0007669"/>
    <property type="project" value="UniProtKB-KW"/>
</dbReference>
<evidence type="ECO:0000256" key="1">
    <source>
        <dbReference type="ARBA" id="ARBA00004613"/>
    </source>
</evidence>
<evidence type="ECO:0000256" key="3">
    <source>
        <dbReference type="ARBA" id="ARBA00022525"/>
    </source>
</evidence>
<organism evidence="10 11">
    <name type="scientific">Capsella rubella</name>
    <dbReference type="NCBI Taxonomy" id="81985"/>
    <lineage>
        <taxon>Eukaryota</taxon>
        <taxon>Viridiplantae</taxon>
        <taxon>Streptophyta</taxon>
        <taxon>Embryophyta</taxon>
        <taxon>Tracheophyta</taxon>
        <taxon>Spermatophyta</taxon>
        <taxon>Magnoliopsida</taxon>
        <taxon>eudicotyledons</taxon>
        <taxon>Gunneridae</taxon>
        <taxon>Pentapetalae</taxon>
        <taxon>rosids</taxon>
        <taxon>malvids</taxon>
        <taxon>Brassicales</taxon>
        <taxon>Brassicaceae</taxon>
        <taxon>Camelineae</taxon>
        <taxon>Capsella</taxon>
    </lineage>
</organism>
<dbReference type="GO" id="GO:0005576">
    <property type="term" value="C:extracellular region"/>
    <property type="evidence" value="ECO:0007669"/>
    <property type="project" value="UniProtKB-SubCell"/>
</dbReference>
<evidence type="ECO:0000256" key="7">
    <source>
        <dbReference type="ARBA" id="ARBA00022821"/>
    </source>
</evidence>
<evidence type="ECO:0000256" key="4">
    <source>
        <dbReference type="ARBA" id="ARBA00022529"/>
    </source>
</evidence>
<keyword evidence="8" id="KW-1015">Disulfide bond</keyword>
<evidence type="ECO:0000256" key="5">
    <source>
        <dbReference type="ARBA" id="ARBA00022577"/>
    </source>
</evidence>
<evidence type="ECO:0000313" key="10">
    <source>
        <dbReference type="EMBL" id="EOA29336.1"/>
    </source>
</evidence>
<dbReference type="PANTHER" id="PTHR34783:SF1">
    <property type="entry name" value="DEFENSIN-LIKE PROTEIN 144-RELATED"/>
    <property type="match status" value="1"/>
</dbReference>
<feature type="signal peptide" evidence="9">
    <location>
        <begin position="1"/>
        <end position="24"/>
    </location>
</feature>
<dbReference type="EMBL" id="KB870808">
    <property type="protein sequence ID" value="EOA29336.1"/>
    <property type="molecule type" value="Genomic_DNA"/>
</dbReference>
<dbReference type="Pfam" id="PF07333">
    <property type="entry name" value="SLR1-BP"/>
    <property type="match status" value="1"/>
</dbReference>
<feature type="chain" id="PRO_5004350859" description="Knottin scorpion toxin-like domain-containing protein" evidence="9">
    <location>
        <begin position="25"/>
        <end position="78"/>
    </location>
</feature>
<evidence type="ECO:0008006" key="12">
    <source>
        <dbReference type="Google" id="ProtNLM"/>
    </source>
</evidence>
<keyword evidence="11" id="KW-1185">Reference proteome</keyword>
<evidence type="ECO:0000256" key="8">
    <source>
        <dbReference type="ARBA" id="ARBA00023157"/>
    </source>
</evidence>
<keyword evidence="7" id="KW-0611">Plant defense</keyword>
<keyword evidence="4" id="KW-0929">Antimicrobial</keyword>
<comment type="subcellular location">
    <subcellularLocation>
        <location evidence="1">Secreted</location>
    </subcellularLocation>
</comment>
<accession>R0G217</accession>
<reference evidence="11" key="1">
    <citation type="journal article" date="2013" name="Nat. Genet.">
        <title>The Capsella rubella genome and the genomic consequences of rapid mating system evolution.</title>
        <authorList>
            <person name="Slotte T."/>
            <person name="Hazzouri K.M."/>
            <person name="Agren J.A."/>
            <person name="Koenig D."/>
            <person name="Maumus F."/>
            <person name="Guo Y.L."/>
            <person name="Steige K."/>
            <person name="Platts A.E."/>
            <person name="Escobar J.S."/>
            <person name="Newman L.K."/>
            <person name="Wang W."/>
            <person name="Mandakova T."/>
            <person name="Vello E."/>
            <person name="Smith L.M."/>
            <person name="Henz S.R."/>
            <person name="Steffen J."/>
            <person name="Takuno S."/>
            <person name="Brandvain Y."/>
            <person name="Coop G."/>
            <person name="Andolfatto P."/>
            <person name="Hu T.T."/>
            <person name="Blanchette M."/>
            <person name="Clark R.M."/>
            <person name="Quesneville H."/>
            <person name="Nordborg M."/>
            <person name="Gaut B.S."/>
            <person name="Lysak M.A."/>
            <person name="Jenkins J."/>
            <person name="Grimwood J."/>
            <person name="Chapman J."/>
            <person name="Prochnik S."/>
            <person name="Shu S."/>
            <person name="Rokhsar D."/>
            <person name="Schmutz J."/>
            <person name="Weigel D."/>
            <person name="Wright S.I."/>
        </authorList>
    </citation>
    <scope>NUCLEOTIDE SEQUENCE [LARGE SCALE GENOMIC DNA]</scope>
    <source>
        <strain evidence="11">cv. Monte Gargano</strain>
    </source>
</reference>
<comment type="similarity">
    <text evidence="2">Belongs to the DEFL family.</text>
</comment>
<dbReference type="AlphaFoldDB" id="R0G217"/>
<dbReference type="KEGG" id="crb:17887812"/>
<keyword evidence="6 9" id="KW-0732">Signal</keyword>
<evidence type="ECO:0000256" key="2">
    <source>
        <dbReference type="ARBA" id="ARBA00006722"/>
    </source>
</evidence>
<dbReference type="GO" id="GO:0031640">
    <property type="term" value="P:killing of cells of another organism"/>
    <property type="evidence" value="ECO:0007669"/>
    <property type="project" value="UniProtKB-KW"/>
</dbReference>
<dbReference type="InterPro" id="IPR010851">
    <property type="entry name" value="DEFL"/>
</dbReference>
<name>R0G217_9BRAS</name>
<evidence type="ECO:0000313" key="11">
    <source>
        <dbReference type="Proteomes" id="UP000029121"/>
    </source>
</evidence>